<dbReference type="EMBL" id="JBBWWR010000016">
    <property type="protein sequence ID" value="KAK8947831.1"/>
    <property type="molecule type" value="Genomic_DNA"/>
</dbReference>
<keyword evidence="2" id="KW-0732">Signal</keyword>
<feature type="domain" description="Subtilisin-like protease fibronectin type-III" evidence="3">
    <location>
        <begin position="85"/>
        <end position="141"/>
    </location>
</feature>
<dbReference type="Proteomes" id="UP001412067">
    <property type="component" value="Unassembled WGS sequence"/>
</dbReference>
<evidence type="ECO:0000259" key="3">
    <source>
        <dbReference type="Pfam" id="PF17766"/>
    </source>
</evidence>
<dbReference type="Gene3D" id="2.60.40.2310">
    <property type="match status" value="1"/>
</dbReference>
<gene>
    <name evidence="4" type="primary">SDD1</name>
    <name evidence="4" type="ORF">KSP40_PGU011910</name>
</gene>
<protein>
    <submittedName>
        <fullName evidence="4">Subtilisin-like protease SDD1</fullName>
    </submittedName>
</protein>
<dbReference type="InterPro" id="IPR045051">
    <property type="entry name" value="SBT"/>
</dbReference>
<evidence type="ECO:0000256" key="2">
    <source>
        <dbReference type="ARBA" id="ARBA00022729"/>
    </source>
</evidence>
<comment type="similarity">
    <text evidence="1">Belongs to the peptidase S8 family.</text>
</comment>
<name>A0ABR2LQX5_9ASPA</name>
<dbReference type="PANTHER" id="PTHR10795">
    <property type="entry name" value="PROPROTEIN CONVERTASE SUBTILISIN/KEXIN"/>
    <property type="match status" value="1"/>
</dbReference>
<dbReference type="InterPro" id="IPR041469">
    <property type="entry name" value="Subtilisin-like_FN3"/>
</dbReference>
<evidence type="ECO:0000313" key="4">
    <source>
        <dbReference type="EMBL" id="KAK8947831.1"/>
    </source>
</evidence>
<accession>A0ABR2LQX5</accession>
<evidence type="ECO:0000256" key="1">
    <source>
        <dbReference type="ARBA" id="ARBA00011073"/>
    </source>
</evidence>
<proteinExistence type="inferred from homology"/>
<reference evidence="4 5" key="1">
    <citation type="journal article" date="2022" name="Nat. Plants">
        <title>Genomes of leafy and leafless Platanthera orchids illuminate the evolution of mycoheterotrophy.</title>
        <authorList>
            <person name="Li M.H."/>
            <person name="Liu K.W."/>
            <person name="Li Z."/>
            <person name="Lu H.C."/>
            <person name="Ye Q.L."/>
            <person name="Zhang D."/>
            <person name="Wang J.Y."/>
            <person name="Li Y.F."/>
            <person name="Zhong Z.M."/>
            <person name="Liu X."/>
            <person name="Yu X."/>
            <person name="Liu D.K."/>
            <person name="Tu X.D."/>
            <person name="Liu B."/>
            <person name="Hao Y."/>
            <person name="Liao X.Y."/>
            <person name="Jiang Y.T."/>
            <person name="Sun W.H."/>
            <person name="Chen J."/>
            <person name="Chen Y.Q."/>
            <person name="Ai Y."/>
            <person name="Zhai J.W."/>
            <person name="Wu S.S."/>
            <person name="Zhou Z."/>
            <person name="Hsiao Y.Y."/>
            <person name="Wu W.L."/>
            <person name="Chen Y.Y."/>
            <person name="Lin Y.F."/>
            <person name="Hsu J.L."/>
            <person name="Li C.Y."/>
            <person name="Wang Z.W."/>
            <person name="Zhao X."/>
            <person name="Zhong W.Y."/>
            <person name="Ma X.K."/>
            <person name="Ma L."/>
            <person name="Huang J."/>
            <person name="Chen G.Z."/>
            <person name="Huang M.Z."/>
            <person name="Huang L."/>
            <person name="Peng D.H."/>
            <person name="Luo Y.B."/>
            <person name="Zou S.Q."/>
            <person name="Chen S.P."/>
            <person name="Lan S."/>
            <person name="Tsai W.C."/>
            <person name="Van de Peer Y."/>
            <person name="Liu Z.J."/>
        </authorList>
    </citation>
    <scope>NUCLEOTIDE SEQUENCE [LARGE SCALE GENOMIC DNA]</scope>
    <source>
        <strain evidence="4">Lor288</strain>
    </source>
</reference>
<evidence type="ECO:0000313" key="5">
    <source>
        <dbReference type="Proteomes" id="UP001412067"/>
    </source>
</evidence>
<keyword evidence="5" id="KW-1185">Reference proteome</keyword>
<sequence length="142" mass="15754">MTTADVVDNQRNLIMDEKPKRVDLFAWGADHVNPEKASDPDMMYDITGDDFIQYLCGLSYSDENICIITGLKVSCARMGKITETELNHPSILVVMISTCVNVTVNRTATNVGEVASFYTVEVENPKSVNVTVNLTELKFSKV</sequence>
<organism evidence="4 5">
    <name type="scientific">Platanthera guangdongensis</name>
    <dbReference type="NCBI Taxonomy" id="2320717"/>
    <lineage>
        <taxon>Eukaryota</taxon>
        <taxon>Viridiplantae</taxon>
        <taxon>Streptophyta</taxon>
        <taxon>Embryophyta</taxon>
        <taxon>Tracheophyta</taxon>
        <taxon>Spermatophyta</taxon>
        <taxon>Magnoliopsida</taxon>
        <taxon>Liliopsida</taxon>
        <taxon>Asparagales</taxon>
        <taxon>Orchidaceae</taxon>
        <taxon>Orchidoideae</taxon>
        <taxon>Orchideae</taxon>
        <taxon>Orchidinae</taxon>
        <taxon>Platanthera</taxon>
    </lineage>
</organism>
<comment type="caution">
    <text evidence="4">The sequence shown here is derived from an EMBL/GenBank/DDBJ whole genome shotgun (WGS) entry which is preliminary data.</text>
</comment>
<dbReference type="Pfam" id="PF17766">
    <property type="entry name" value="fn3_6"/>
    <property type="match status" value="1"/>
</dbReference>